<organism evidence="16 17">
    <name type="scientific">Caulobacter mirabilis</name>
    <dbReference type="NCBI Taxonomy" id="69666"/>
    <lineage>
        <taxon>Bacteria</taxon>
        <taxon>Pseudomonadati</taxon>
        <taxon>Pseudomonadota</taxon>
        <taxon>Alphaproteobacteria</taxon>
        <taxon>Caulobacterales</taxon>
        <taxon>Caulobacteraceae</taxon>
        <taxon>Caulobacter</taxon>
    </lineage>
</organism>
<dbReference type="PANTHER" id="PTHR32552:SF81">
    <property type="entry name" value="TONB-DEPENDENT OUTER MEMBRANE RECEPTOR"/>
    <property type="match status" value="1"/>
</dbReference>
<evidence type="ECO:0000256" key="2">
    <source>
        <dbReference type="ARBA" id="ARBA00022448"/>
    </source>
</evidence>
<dbReference type="InterPro" id="IPR036942">
    <property type="entry name" value="Beta-barrel_TonB_sf"/>
</dbReference>
<evidence type="ECO:0000256" key="3">
    <source>
        <dbReference type="ARBA" id="ARBA00022452"/>
    </source>
</evidence>
<feature type="signal peptide" evidence="13">
    <location>
        <begin position="1"/>
        <end position="27"/>
    </location>
</feature>
<evidence type="ECO:0000256" key="6">
    <source>
        <dbReference type="ARBA" id="ARBA00023004"/>
    </source>
</evidence>
<dbReference type="Gene3D" id="2.40.170.20">
    <property type="entry name" value="TonB-dependent receptor, beta-barrel domain"/>
    <property type="match status" value="2"/>
</dbReference>
<dbReference type="GO" id="GO:0009279">
    <property type="term" value="C:cell outer membrane"/>
    <property type="evidence" value="ECO:0007669"/>
    <property type="project" value="UniProtKB-SubCell"/>
</dbReference>
<evidence type="ECO:0000256" key="9">
    <source>
        <dbReference type="ARBA" id="ARBA00023136"/>
    </source>
</evidence>
<dbReference type="SUPFAM" id="SSF56935">
    <property type="entry name" value="Porins"/>
    <property type="match status" value="1"/>
</dbReference>
<dbReference type="InterPro" id="IPR012910">
    <property type="entry name" value="Plug_dom"/>
</dbReference>
<keyword evidence="5 11" id="KW-0812">Transmembrane</keyword>
<dbReference type="PROSITE" id="PS52016">
    <property type="entry name" value="TONB_DEPENDENT_REC_3"/>
    <property type="match status" value="1"/>
</dbReference>
<reference evidence="16 17" key="1">
    <citation type="submission" date="2017-10" db="EMBL/GenBank/DDBJ databases">
        <title>Genome sequence of Caulobacter mirabilis FWC38.</title>
        <authorList>
            <person name="Fiebig A."/>
            <person name="Crosson S."/>
        </authorList>
    </citation>
    <scope>NUCLEOTIDE SEQUENCE [LARGE SCALE GENOMIC DNA]</scope>
    <source>
        <strain evidence="16 17">FWC 38</strain>
    </source>
</reference>
<gene>
    <name evidence="16" type="ORF">CSW64_00630</name>
</gene>
<evidence type="ECO:0000256" key="12">
    <source>
        <dbReference type="RuleBase" id="RU003357"/>
    </source>
</evidence>
<evidence type="ECO:0000259" key="15">
    <source>
        <dbReference type="Pfam" id="PF07715"/>
    </source>
</evidence>
<evidence type="ECO:0000256" key="4">
    <source>
        <dbReference type="ARBA" id="ARBA00022496"/>
    </source>
</evidence>
<dbReference type="EMBL" id="CP024201">
    <property type="protein sequence ID" value="ATQ41013.1"/>
    <property type="molecule type" value="Genomic_DNA"/>
</dbReference>
<evidence type="ECO:0000256" key="10">
    <source>
        <dbReference type="ARBA" id="ARBA00023237"/>
    </source>
</evidence>
<keyword evidence="10 11" id="KW-0998">Cell outer membrane</keyword>
<dbReference type="AlphaFoldDB" id="A0A2D2ASQ9"/>
<dbReference type="InterPro" id="IPR000531">
    <property type="entry name" value="Beta-barrel_TonB"/>
</dbReference>
<keyword evidence="9 11" id="KW-0472">Membrane</keyword>
<evidence type="ECO:0000313" key="16">
    <source>
        <dbReference type="EMBL" id="ATQ41013.1"/>
    </source>
</evidence>
<keyword evidence="6" id="KW-0408">Iron</keyword>
<keyword evidence="3 11" id="KW-1134">Transmembrane beta strand</keyword>
<dbReference type="Pfam" id="PF07715">
    <property type="entry name" value="Plug"/>
    <property type="match status" value="1"/>
</dbReference>
<comment type="subcellular location">
    <subcellularLocation>
        <location evidence="1 11">Cell outer membrane</location>
        <topology evidence="1 11">Multi-pass membrane protein</topology>
    </subcellularLocation>
</comment>
<evidence type="ECO:0000256" key="7">
    <source>
        <dbReference type="ARBA" id="ARBA00023065"/>
    </source>
</evidence>
<dbReference type="Proteomes" id="UP000228945">
    <property type="component" value="Chromosome"/>
</dbReference>
<protein>
    <submittedName>
        <fullName evidence="16">TonB-dependent receptor</fullName>
    </submittedName>
</protein>
<proteinExistence type="inferred from homology"/>
<feature type="domain" description="TonB-dependent receptor-like beta-barrel" evidence="14">
    <location>
        <begin position="262"/>
        <end position="795"/>
    </location>
</feature>
<evidence type="ECO:0000256" key="8">
    <source>
        <dbReference type="ARBA" id="ARBA00023077"/>
    </source>
</evidence>
<dbReference type="PANTHER" id="PTHR32552">
    <property type="entry name" value="FERRICHROME IRON RECEPTOR-RELATED"/>
    <property type="match status" value="1"/>
</dbReference>
<dbReference type="GO" id="GO:0006826">
    <property type="term" value="P:iron ion transport"/>
    <property type="evidence" value="ECO:0007669"/>
    <property type="project" value="UniProtKB-KW"/>
</dbReference>
<keyword evidence="17" id="KW-1185">Reference proteome</keyword>
<dbReference type="RefSeq" id="WP_099620270.1">
    <property type="nucleotide sequence ID" value="NZ_CP024201.1"/>
</dbReference>
<keyword evidence="13" id="KW-0732">Signal</keyword>
<keyword evidence="2 11" id="KW-0813">Transport</keyword>
<sequence length="829" mass="90308">MNLRTRLKGGTAVLLASAAVLSTPALAQETQTVDELVVTANRREQALNDVGMAIQAFGAEQLESLRVTNVQDLSAVAPSFTVSRSYQGVPTYTLRGIGFNTINMSATSTVGTYVDEVAYAYPMMLSGPVFDLERVEVLKGPQGTLYGRNTTAGLINFVTQKPSHDFQARGVAEFGNYETYNFEGMVSGPLADNLQGRIAFRSETSNQGWQKSASRNERLGKVDRFGVRGSLAFQPTEYLSVDASVNYWANKSDTLAAQAIGFTPGTTPQTLNPLGAGFHNAPGLANFINNQKWSNDTADWAPSSRRTSTVAGIPGVDKPLQEDSTFLGGKLNIRWDINDDLRLVSLTSYNKIERKGVMDWAGAPYNVLIQDADGEIKSFAQELRVEGGNDRVTWLIGGYYGKDDIVDTNQTLFRDNANVRLFQALTAQLALTPANTGPLPGGQGPGGSYSMTQAANTFQTYRDDGRIETKTASIFASADWKLSDTLSLTTGIRYTQDKQDANICSRDVNGSMLPNLNVTNKYLYNLRYAGVVITDNVVANGCSTTRINWATKTATRGEVITSLDEDNIAWRLALNWNASDDVLVYGSISKGAKSGGAPVNTASLYEQNLPVGQEKLLAYEVGVKAGLFERRVQANLSAFYYDYTDKQMSTYNPDALYTALARLQNIPESLAYGLDGEVTWRVTDNFTAIGAATFLHTEIKGFVGTDGAGLPRNYDGAGFLYSPEFLGSMTFVYERELTDGMGLKATLNGRYQKESQADLEGNPLYRIPAYGLLNGSVGITAANGRWEATLWGRNLTDEYYWTAVASNANTVVRFPGQPRTFGVALTLKY</sequence>
<dbReference type="Pfam" id="PF00593">
    <property type="entry name" value="TonB_dep_Rec_b-barrel"/>
    <property type="match status" value="1"/>
</dbReference>
<feature type="domain" description="TonB-dependent receptor plug" evidence="15">
    <location>
        <begin position="48"/>
        <end position="153"/>
    </location>
</feature>
<name>A0A2D2ASQ9_9CAUL</name>
<dbReference type="InterPro" id="IPR039426">
    <property type="entry name" value="TonB-dep_rcpt-like"/>
</dbReference>
<accession>A0A2D2ASQ9</accession>
<dbReference type="OrthoDB" id="7455607at2"/>
<evidence type="ECO:0000256" key="1">
    <source>
        <dbReference type="ARBA" id="ARBA00004571"/>
    </source>
</evidence>
<keyword evidence="7" id="KW-0406">Ion transport</keyword>
<feature type="chain" id="PRO_5013817047" evidence="13">
    <location>
        <begin position="28"/>
        <end position="829"/>
    </location>
</feature>
<keyword evidence="16" id="KW-0675">Receptor</keyword>
<comment type="similarity">
    <text evidence="11 12">Belongs to the TonB-dependent receptor family.</text>
</comment>
<evidence type="ECO:0000256" key="11">
    <source>
        <dbReference type="PROSITE-ProRule" id="PRU01360"/>
    </source>
</evidence>
<evidence type="ECO:0000256" key="13">
    <source>
        <dbReference type="SAM" id="SignalP"/>
    </source>
</evidence>
<evidence type="ECO:0000313" key="17">
    <source>
        <dbReference type="Proteomes" id="UP000228945"/>
    </source>
</evidence>
<keyword evidence="8 12" id="KW-0798">TonB box</keyword>
<keyword evidence="4" id="KW-0410">Iron transport</keyword>
<evidence type="ECO:0000259" key="14">
    <source>
        <dbReference type="Pfam" id="PF00593"/>
    </source>
</evidence>
<dbReference type="KEGG" id="cmb:CSW64_00630"/>
<evidence type="ECO:0000256" key="5">
    <source>
        <dbReference type="ARBA" id="ARBA00022692"/>
    </source>
</evidence>